<reference evidence="9" key="1">
    <citation type="journal article" date="2022" name="Front. Genet.">
        <title>Chromosome-Scale Assembly of the Dendrobium nobile Genome Provides Insights Into the Molecular Mechanism of the Biosynthesis of the Medicinal Active Ingredient of Dendrobium.</title>
        <authorList>
            <person name="Xu Q."/>
            <person name="Niu S.-C."/>
            <person name="Li K.-L."/>
            <person name="Zheng P.-J."/>
            <person name="Zhang X.-J."/>
            <person name="Jia Y."/>
            <person name="Liu Y."/>
            <person name="Niu Y.-X."/>
            <person name="Yu L.-H."/>
            <person name="Chen D.-F."/>
            <person name="Zhang G.-Q."/>
        </authorList>
    </citation>
    <scope>NUCLEOTIDE SEQUENCE</scope>
    <source>
        <tissue evidence="9">Leaf</tissue>
    </source>
</reference>
<dbReference type="PROSITE" id="PS50961">
    <property type="entry name" value="HTH_LA"/>
    <property type="match status" value="1"/>
</dbReference>
<evidence type="ECO:0000256" key="6">
    <source>
        <dbReference type="SAM" id="MobiDB-lite"/>
    </source>
</evidence>
<dbReference type="GO" id="GO:0006396">
    <property type="term" value="P:RNA processing"/>
    <property type="evidence" value="ECO:0007669"/>
    <property type="project" value="InterPro"/>
</dbReference>
<evidence type="ECO:0000313" key="10">
    <source>
        <dbReference type="Proteomes" id="UP000829196"/>
    </source>
</evidence>
<evidence type="ECO:0000313" key="9">
    <source>
        <dbReference type="EMBL" id="KAI0516239.1"/>
    </source>
</evidence>
<proteinExistence type="predicted"/>
<evidence type="ECO:0000256" key="4">
    <source>
        <dbReference type="ARBA" id="ARBA00023242"/>
    </source>
</evidence>
<dbReference type="PANTHER" id="PTHR22792">
    <property type="entry name" value="LUPUS LA PROTEIN-RELATED"/>
    <property type="match status" value="1"/>
</dbReference>
<keyword evidence="4" id="KW-0539">Nucleus</keyword>
<dbReference type="InterPro" id="IPR012677">
    <property type="entry name" value="Nucleotide-bd_a/b_plait_sf"/>
</dbReference>
<dbReference type="InterPro" id="IPR036388">
    <property type="entry name" value="WH-like_DNA-bd_sf"/>
</dbReference>
<evidence type="ECO:0000256" key="5">
    <source>
        <dbReference type="PROSITE-ProRule" id="PRU00332"/>
    </source>
</evidence>
<dbReference type="Pfam" id="PF05383">
    <property type="entry name" value="La"/>
    <property type="match status" value="1"/>
</dbReference>
<keyword evidence="10" id="KW-1185">Reference proteome</keyword>
<evidence type="ECO:0008006" key="11">
    <source>
        <dbReference type="Google" id="ProtNLM"/>
    </source>
</evidence>
<feature type="region of interest" description="Disordered" evidence="6">
    <location>
        <begin position="1"/>
        <end position="63"/>
    </location>
</feature>
<feature type="domain" description="RRM" evidence="7">
    <location>
        <begin position="166"/>
        <end position="258"/>
    </location>
</feature>
<keyword evidence="3 5" id="KW-0694">RNA-binding</keyword>
<dbReference type="EMBL" id="JAGYWB010000007">
    <property type="protein sequence ID" value="KAI0516239.1"/>
    <property type="molecule type" value="Genomic_DNA"/>
</dbReference>
<dbReference type="GO" id="GO:1990904">
    <property type="term" value="C:ribonucleoprotein complex"/>
    <property type="evidence" value="ECO:0007669"/>
    <property type="project" value="InterPro"/>
</dbReference>
<evidence type="ECO:0000256" key="2">
    <source>
        <dbReference type="ARBA" id="ARBA00004123"/>
    </source>
</evidence>
<dbReference type="CDD" id="cd08033">
    <property type="entry name" value="LARP_6"/>
    <property type="match status" value="1"/>
</dbReference>
<comment type="subcellular location">
    <subcellularLocation>
        <location evidence="2">Nucleus</location>
    </subcellularLocation>
</comment>
<dbReference type="InterPro" id="IPR006630">
    <property type="entry name" value="La_HTH"/>
</dbReference>
<evidence type="ECO:0000259" key="8">
    <source>
        <dbReference type="PROSITE" id="PS50961"/>
    </source>
</evidence>
<dbReference type="InterPro" id="IPR000504">
    <property type="entry name" value="RRM_dom"/>
</dbReference>
<dbReference type="Gene3D" id="3.30.70.330">
    <property type="match status" value="1"/>
</dbReference>
<feature type="compositionally biased region" description="Basic residues" evidence="6">
    <location>
        <begin position="307"/>
        <end position="319"/>
    </location>
</feature>
<name>A0A8T3BP19_DENNO</name>
<dbReference type="PANTHER" id="PTHR22792:SF159">
    <property type="entry name" value="LA-RELATED PROTEIN 1B-RELATED"/>
    <property type="match status" value="1"/>
</dbReference>
<dbReference type="InterPro" id="IPR002344">
    <property type="entry name" value="Lupus_La"/>
</dbReference>
<dbReference type="FunFam" id="1.10.10.10:FF:000158">
    <property type="entry name" value="La ribonucleoprotein domain family member 7"/>
    <property type="match status" value="1"/>
</dbReference>
<dbReference type="Pfam" id="PF00076">
    <property type="entry name" value="RRM_1"/>
    <property type="match status" value="1"/>
</dbReference>
<feature type="region of interest" description="Disordered" evidence="6">
    <location>
        <begin position="287"/>
        <end position="367"/>
    </location>
</feature>
<dbReference type="InterPro" id="IPR035979">
    <property type="entry name" value="RBD_domain_sf"/>
</dbReference>
<dbReference type="GO" id="GO:0003729">
    <property type="term" value="F:mRNA binding"/>
    <property type="evidence" value="ECO:0007669"/>
    <property type="project" value="TreeGrafter"/>
</dbReference>
<dbReference type="Proteomes" id="UP000829196">
    <property type="component" value="Unassembled WGS sequence"/>
</dbReference>
<comment type="function">
    <text evidence="1">Transcriptional regulator.</text>
</comment>
<dbReference type="InterPro" id="IPR036390">
    <property type="entry name" value="WH_DNA-bd_sf"/>
</dbReference>
<gene>
    <name evidence="9" type="ORF">KFK09_008911</name>
</gene>
<feature type="domain" description="HTH La-type RNA-binding" evidence="8">
    <location>
        <begin position="68"/>
        <end position="159"/>
    </location>
</feature>
<dbReference type="GO" id="GO:0005634">
    <property type="term" value="C:nucleus"/>
    <property type="evidence" value="ECO:0007669"/>
    <property type="project" value="UniProtKB-SubCell"/>
</dbReference>
<dbReference type="InterPro" id="IPR034878">
    <property type="entry name" value="La-rel_plant_RRM"/>
</dbReference>
<dbReference type="PRINTS" id="PR00302">
    <property type="entry name" value="LUPUSLA"/>
</dbReference>
<dbReference type="CDD" id="cd12288">
    <property type="entry name" value="RRM_La_like_plant"/>
    <property type="match status" value="1"/>
</dbReference>
<dbReference type="AlphaFoldDB" id="A0A8T3BP19"/>
<dbReference type="Gene3D" id="1.10.10.10">
    <property type="entry name" value="Winged helix-like DNA-binding domain superfamily/Winged helix DNA-binding domain"/>
    <property type="match status" value="1"/>
</dbReference>
<evidence type="ECO:0000256" key="1">
    <source>
        <dbReference type="ARBA" id="ARBA00002339"/>
    </source>
</evidence>
<dbReference type="PROSITE" id="PS50102">
    <property type="entry name" value="RRM"/>
    <property type="match status" value="1"/>
</dbReference>
<accession>A0A8T3BP19</accession>
<dbReference type="SUPFAM" id="SSF54928">
    <property type="entry name" value="RNA-binding domain, RBD"/>
    <property type="match status" value="1"/>
</dbReference>
<dbReference type="SUPFAM" id="SSF46785">
    <property type="entry name" value="Winged helix' DNA-binding domain"/>
    <property type="match status" value="1"/>
</dbReference>
<protein>
    <recommendedName>
        <fullName evidence="11">La-related protein 6A</fullName>
    </recommendedName>
</protein>
<sequence>MGTQGRASSPPPPPLAAGDSPASKDPFIADTSGDPPDTETQDHLEDCEPVDEGSRPVTQDDTVSSAATSLHNVLFDKIVRQVEYYFSDENLPNDAFLLKQVRKDKEGYVPITLISSFKKMKKLTKDLSLIEAALRTSSLVVVSSDGKRVKRLHPLPVAEVRNEKPRTVLVENLPEDYSEDSIRRIFGTAGYIVGVAIRNPHSAEQLATLKKADFAVSSKLHALVEYDTVEAAETAVLTLNDEMNWRNGMRVEILLKRMEKYGLVPKRRKDTYSEKSKGAEAVEMPVLNQNGLVKEEEENANGGKAGRGNRYKSRGRGNHHQPTNGQGHGNAISGSSAEGLSNKPISGPKMPDGTRGFTMGRGRPITT</sequence>
<evidence type="ECO:0000259" key="7">
    <source>
        <dbReference type="PROSITE" id="PS50102"/>
    </source>
</evidence>
<evidence type="ECO:0000256" key="3">
    <source>
        <dbReference type="ARBA" id="ARBA00022884"/>
    </source>
</evidence>
<comment type="caution">
    <text evidence="9">The sequence shown here is derived from an EMBL/GenBank/DDBJ whole genome shotgun (WGS) entry which is preliminary data.</text>
</comment>
<dbReference type="OrthoDB" id="435402at2759"/>
<dbReference type="SMART" id="SM00715">
    <property type="entry name" value="LA"/>
    <property type="match status" value="1"/>
</dbReference>
<dbReference type="InterPro" id="IPR045180">
    <property type="entry name" value="La_dom_prot"/>
</dbReference>
<organism evidence="9 10">
    <name type="scientific">Dendrobium nobile</name>
    <name type="common">Orchid</name>
    <dbReference type="NCBI Taxonomy" id="94219"/>
    <lineage>
        <taxon>Eukaryota</taxon>
        <taxon>Viridiplantae</taxon>
        <taxon>Streptophyta</taxon>
        <taxon>Embryophyta</taxon>
        <taxon>Tracheophyta</taxon>
        <taxon>Spermatophyta</taxon>
        <taxon>Magnoliopsida</taxon>
        <taxon>Liliopsida</taxon>
        <taxon>Asparagales</taxon>
        <taxon>Orchidaceae</taxon>
        <taxon>Epidendroideae</taxon>
        <taxon>Malaxideae</taxon>
        <taxon>Dendrobiinae</taxon>
        <taxon>Dendrobium</taxon>
    </lineage>
</organism>
<dbReference type="SMR" id="A0A8T3BP19"/>